<evidence type="ECO:0000256" key="7">
    <source>
        <dbReference type="ARBA" id="ARBA00022833"/>
    </source>
</evidence>
<dbReference type="Proteomes" id="UP000677803">
    <property type="component" value="Unassembled WGS sequence"/>
</dbReference>
<dbReference type="InterPro" id="IPR013087">
    <property type="entry name" value="Znf_C2H2_type"/>
</dbReference>
<dbReference type="GO" id="GO:0045893">
    <property type="term" value="P:positive regulation of DNA-templated transcription"/>
    <property type="evidence" value="ECO:0007669"/>
    <property type="project" value="UniProtKB-ARBA"/>
</dbReference>
<dbReference type="FunFam" id="3.30.160.60:FF:000018">
    <property type="entry name" value="Krueppel-like factor 15"/>
    <property type="match status" value="1"/>
</dbReference>
<evidence type="ECO:0000256" key="9">
    <source>
        <dbReference type="ARBA" id="ARBA00023015"/>
    </source>
</evidence>
<evidence type="ECO:0000256" key="3">
    <source>
        <dbReference type="ARBA" id="ARBA00022553"/>
    </source>
</evidence>
<dbReference type="SUPFAM" id="SSF57667">
    <property type="entry name" value="beta-beta-alpha zinc fingers"/>
    <property type="match status" value="2"/>
</dbReference>
<dbReference type="GO" id="GO:0000981">
    <property type="term" value="F:DNA-binding transcription factor activity, RNA polymerase II-specific"/>
    <property type="evidence" value="ECO:0007669"/>
    <property type="project" value="TreeGrafter"/>
</dbReference>
<keyword evidence="4" id="KW-0479">Metal-binding</keyword>
<sequence length="647" mass="71522">MDLRPLAESEEKPVMTLTGAGGVGKQPRASGAMREKRESPQSQKHVFVCLKLRDTALVACSVNGSFLMYFRTDFRHNLLFELSHLDAAKTVNTSKRGWLEQTEPRDDKQITGEWIIQNDEPSSTSIHTVEGSVLTPSSVTEQAPSLVPSSLLFITTNKVSPVQRKCPCLCECQQQTQNWSCFRISPWIKNLQRDPTRASSSVKLILRQGETAIMATAEALMPAMTTFSCVKTMDNLRKLDACVGAGATGGDPHIQVAFNIVQSPREEDDLGKFLDLEFILSNTIGTDVPPQGSGSVSPPQQQQQQQLCAYPLPDSPESCGSAPDCTDLSSPHMATHGFHGSTNFPGASPVRSLMAELLTPEMSYPGESSPHGNGGARDACEYTELRSLNPAARASVPAHPQVATSPSSLGYKIKTEPGVQSCMMADGNFLEHPVRSVHAGSFAHRQPAALQGFGVHPVPQTTLQGRTDCHLAQMNSTMSPHHLPNQYLNAPYQTQYHTQFQGQYGMHREAPRAHQQHHPASMQGMMLTPPSSPSLMDFYAQDEAGGIKQKRGRRTWSRKRAATHNCEFPGCGKTYTKSSHLKAHMRTHTGEKPYHCNWEGCGWKFARSDELTRHFRKHTGHRPFQCHLCERAFSRSDHLALHMKRHM</sequence>
<evidence type="ECO:0000256" key="1">
    <source>
        <dbReference type="ARBA" id="ARBA00004123"/>
    </source>
</evidence>
<reference evidence="17" key="1">
    <citation type="submission" date="2021-05" db="EMBL/GenBank/DDBJ databases">
        <authorList>
            <person name="Tigano A."/>
        </authorList>
    </citation>
    <scope>NUCLEOTIDE SEQUENCE</scope>
</reference>
<keyword evidence="13" id="KW-0539">Nucleus</keyword>
<evidence type="ECO:0000256" key="12">
    <source>
        <dbReference type="ARBA" id="ARBA00023163"/>
    </source>
</evidence>
<keyword evidence="10" id="KW-0238">DNA-binding</keyword>
<comment type="subcellular location">
    <subcellularLocation>
        <location evidence="1">Nucleus</location>
    </subcellularLocation>
</comment>
<feature type="domain" description="C2H2-type" evidence="16">
    <location>
        <begin position="594"/>
        <end position="623"/>
    </location>
</feature>
<dbReference type="SMART" id="SM00355">
    <property type="entry name" value="ZnF_C2H2"/>
    <property type="match status" value="3"/>
</dbReference>
<evidence type="ECO:0000256" key="2">
    <source>
        <dbReference type="ARBA" id="ARBA00006991"/>
    </source>
</evidence>
<evidence type="ECO:0000256" key="13">
    <source>
        <dbReference type="ARBA" id="ARBA00023242"/>
    </source>
</evidence>
<feature type="compositionally biased region" description="Basic and acidic residues" evidence="15">
    <location>
        <begin position="1"/>
        <end position="13"/>
    </location>
</feature>
<comment type="caution">
    <text evidence="17">The sequence shown here is derived from an EMBL/GenBank/DDBJ whole genome shotgun (WGS) entry which is preliminary data.</text>
</comment>
<protein>
    <submittedName>
        <fullName evidence="17">(Atlantic silverside) hypothetical protein</fullName>
    </submittedName>
</protein>
<dbReference type="PANTHER" id="PTHR23235">
    <property type="entry name" value="KRUEPPEL-LIKE TRANSCRIPTION FACTOR"/>
    <property type="match status" value="1"/>
</dbReference>
<accession>A0A8S4B3G4</accession>
<evidence type="ECO:0000256" key="10">
    <source>
        <dbReference type="ARBA" id="ARBA00023125"/>
    </source>
</evidence>
<keyword evidence="11" id="KW-0010">Activator</keyword>
<dbReference type="PANTHER" id="PTHR23235:SF175">
    <property type="entry name" value="C2H2-TYPE DOMAIN-CONTAINING PROTEIN"/>
    <property type="match status" value="1"/>
</dbReference>
<dbReference type="CDD" id="cd22056">
    <property type="entry name" value="KLF1_2_4_N-like"/>
    <property type="match status" value="1"/>
</dbReference>
<evidence type="ECO:0000256" key="14">
    <source>
        <dbReference type="PROSITE-ProRule" id="PRU00042"/>
    </source>
</evidence>
<dbReference type="EMBL" id="CAJRST010007779">
    <property type="protein sequence ID" value="CAG5897160.1"/>
    <property type="molecule type" value="Genomic_DNA"/>
</dbReference>
<name>A0A8S4B3G4_9TELE</name>
<keyword evidence="8" id="KW-0832">Ubl conjugation</keyword>
<keyword evidence="5" id="KW-0677">Repeat</keyword>
<proteinExistence type="inferred from homology"/>
<evidence type="ECO:0000256" key="5">
    <source>
        <dbReference type="ARBA" id="ARBA00022737"/>
    </source>
</evidence>
<evidence type="ECO:0000313" key="18">
    <source>
        <dbReference type="Proteomes" id="UP000677803"/>
    </source>
</evidence>
<keyword evidence="7" id="KW-0862">Zinc</keyword>
<dbReference type="PROSITE" id="PS50157">
    <property type="entry name" value="ZINC_FINGER_C2H2_2"/>
    <property type="match status" value="3"/>
</dbReference>
<dbReference type="GO" id="GO:0005634">
    <property type="term" value="C:nucleus"/>
    <property type="evidence" value="ECO:0007669"/>
    <property type="project" value="UniProtKB-SubCell"/>
</dbReference>
<evidence type="ECO:0000256" key="15">
    <source>
        <dbReference type="SAM" id="MobiDB-lite"/>
    </source>
</evidence>
<dbReference type="AlphaFoldDB" id="A0A8S4B3G4"/>
<dbReference type="Pfam" id="PF00096">
    <property type="entry name" value="zf-C2H2"/>
    <property type="match status" value="3"/>
</dbReference>
<evidence type="ECO:0000259" key="16">
    <source>
        <dbReference type="PROSITE" id="PS50157"/>
    </source>
</evidence>
<dbReference type="GO" id="GO:0000978">
    <property type="term" value="F:RNA polymerase II cis-regulatory region sequence-specific DNA binding"/>
    <property type="evidence" value="ECO:0007669"/>
    <property type="project" value="TreeGrafter"/>
</dbReference>
<comment type="similarity">
    <text evidence="2">Belongs to the krueppel C2H2-type zinc-finger protein family.</text>
</comment>
<evidence type="ECO:0000313" key="17">
    <source>
        <dbReference type="EMBL" id="CAG5897160.1"/>
    </source>
</evidence>
<evidence type="ECO:0000256" key="4">
    <source>
        <dbReference type="ARBA" id="ARBA00022723"/>
    </source>
</evidence>
<keyword evidence="18" id="KW-1185">Reference proteome</keyword>
<dbReference type="GO" id="GO:0008270">
    <property type="term" value="F:zinc ion binding"/>
    <property type="evidence" value="ECO:0007669"/>
    <property type="project" value="UniProtKB-KW"/>
</dbReference>
<keyword evidence="6 14" id="KW-0863">Zinc-finger</keyword>
<dbReference type="FunFam" id="3.30.160.60:FF:000237">
    <property type="entry name" value="Krueppel-like factor 2"/>
    <property type="match status" value="1"/>
</dbReference>
<feature type="domain" description="C2H2-type" evidence="16">
    <location>
        <begin position="564"/>
        <end position="593"/>
    </location>
</feature>
<keyword evidence="3" id="KW-0597">Phosphoprotein</keyword>
<gene>
    <name evidence="17" type="ORF">MMEN_LOCUS8197</name>
</gene>
<feature type="region of interest" description="Disordered" evidence="15">
    <location>
        <begin position="1"/>
        <end position="39"/>
    </location>
</feature>
<feature type="compositionally biased region" description="Low complexity" evidence="15">
    <location>
        <begin position="288"/>
        <end position="306"/>
    </location>
</feature>
<keyword evidence="12" id="KW-0804">Transcription</keyword>
<dbReference type="OrthoDB" id="4748970at2759"/>
<evidence type="ECO:0000256" key="11">
    <source>
        <dbReference type="ARBA" id="ARBA00023159"/>
    </source>
</evidence>
<keyword evidence="9" id="KW-0805">Transcription regulation</keyword>
<dbReference type="Gene3D" id="3.30.160.60">
    <property type="entry name" value="Classic Zinc Finger"/>
    <property type="match status" value="3"/>
</dbReference>
<feature type="region of interest" description="Disordered" evidence="15">
    <location>
        <begin position="285"/>
        <end position="306"/>
    </location>
</feature>
<feature type="domain" description="C2H2-type" evidence="16">
    <location>
        <begin position="624"/>
        <end position="647"/>
    </location>
</feature>
<dbReference type="FunFam" id="3.30.160.60:FF:000446">
    <property type="entry name" value="Zinc finger protein"/>
    <property type="match status" value="1"/>
</dbReference>
<dbReference type="InterPro" id="IPR036236">
    <property type="entry name" value="Znf_C2H2_sf"/>
</dbReference>
<evidence type="ECO:0000256" key="8">
    <source>
        <dbReference type="ARBA" id="ARBA00022843"/>
    </source>
</evidence>
<evidence type="ECO:0000256" key="6">
    <source>
        <dbReference type="ARBA" id="ARBA00022771"/>
    </source>
</evidence>
<dbReference type="PROSITE" id="PS00028">
    <property type="entry name" value="ZINC_FINGER_C2H2_1"/>
    <property type="match status" value="3"/>
</dbReference>
<organism evidence="17 18">
    <name type="scientific">Menidia menidia</name>
    <name type="common">Atlantic silverside</name>
    <dbReference type="NCBI Taxonomy" id="238744"/>
    <lineage>
        <taxon>Eukaryota</taxon>
        <taxon>Metazoa</taxon>
        <taxon>Chordata</taxon>
        <taxon>Craniata</taxon>
        <taxon>Vertebrata</taxon>
        <taxon>Euteleostomi</taxon>
        <taxon>Actinopterygii</taxon>
        <taxon>Neopterygii</taxon>
        <taxon>Teleostei</taxon>
        <taxon>Neoteleostei</taxon>
        <taxon>Acanthomorphata</taxon>
        <taxon>Ovalentaria</taxon>
        <taxon>Atherinomorphae</taxon>
        <taxon>Atheriniformes</taxon>
        <taxon>Atherinopsidae</taxon>
        <taxon>Menidiinae</taxon>
        <taxon>Menidia</taxon>
    </lineage>
</organism>